<gene>
    <name evidence="2" type="ORF">GCM10007977_109340</name>
</gene>
<evidence type="ECO:0000256" key="1">
    <source>
        <dbReference type="SAM" id="MobiDB-lite"/>
    </source>
</evidence>
<dbReference type="InterPro" id="IPR001680">
    <property type="entry name" value="WD40_rpt"/>
</dbReference>
<dbReference type="Pfam" id="PF00400">
    <property type="entry name" value="WD40"/>
    <property type="match status" value="1"/>
</dbReference>
<protein>
    <submittedName>
        <fullName evidence="2">Uncharacterized protein</fullName>
    </submittedName>
</protein>
<dbReference type="Gene3D" id="2.130.10.10">
    <property type="entry name" value="YVTN repeat-like/Quinoprotein amine dehydrogenase"/>
    <property type="match status" value="1"/>
</dbReference>
<feature type="compositionally biased region" description="Polar residues" evidence="1">
    <location>
        <begin position="10"/>
        <end position="24"/>
    </location>
</feature>
<proteinExistence type="predicted"/>
<dbReference type="SUPFAM" id="SSF50969">
    <property type="entry name" value="YVTN repeat-like/Quinoprotein amine dehydrogenase"/>
    <property type="match status" value="1"/>
</dbReference>
<dbReference type="Proteomes" id="UP000642070">
    <property type="component" value="Unassembled WGS sequence"/>
</dbReference>
<dbReference type="InterPro" id="IPR011044">
    <property type="entry name" value="Quino_amine_DH_bsu"/>
</dbReference>
<dbReference type="AlphaFoldDB" id="A0A917UHG2"/>
<name>A0A917UHG2_9ACTN</name>
<dbReference type="Gene3D" id="1.25.40.10">
    <property type="entry name" value="Tetratricopeptide repeat domain"/>
    <property type="match status" value="1"/>
</dbReference>
<keyword evidence="3" id="KW-1185">Reference proteome</keyword>
<evidence type="ECO:0000313" key="2">
    <source>
        <dbReference type="EMBL" id="GGM89458.1"/>
    </source>
</evidence>
<feature type="region of interest" description="Disordered" evidence="1">
    <location>
        <begin position="1"/>
        <end position="38"/>
    </location>
</feature>
<evidence type="ECO:0000313" key="3">
    <source>
        <dbReference type="Proteomes" id="UP000642070"/>
    </source>
</evidence>
<reference evidence="2" key="1">
    <citation type="journal article" date="2014" name="Int. J. Syst. Evol. Microbiol.">
        <title>Complete genome sequence of Corynebacterium casei LMG S-19264T (=DSM 44701T), isolated from a smear-ripened cheese.</title>
        <authorList>
            <consortium name="US DOE Joint Genome Institute (JGI-PGF)"/>
            <person name="Walter F."/>
            <person name="Albersmeier A."/>
            <person name="Kalinowski J."/>
            <person name="Ruckert C."/>
        </authorList>
    </citation>
    <scope>NUCLEOTIDE SEQUENCE</scope>
    <source>
        <strain evidence="2">JCM 19831</strain>
    </source>
</reference>
<sequence length="516" mass="56575">MGADRGQVPQGPQFSSGNGDTSGTIIDVRTDDHDRPDSAKRLARAGQIDELRRRADVGDAHAARHLAVWLARAGHLDELRERMAAGDRSARWAYSDFLVRRRRIPEAVDVLRPLAELGIPGAQRRLARLLAGLGHCAQAMAVLAQAPPHWADRRRVEGWLNSRDLLDLSVGPVSLRRDYLDALRRGVAAGDPDARQQLSWIVLLRWRSRRLRIDDTVALLDDIGPSDWLHERLVCESQGWWLSGFRAAAADALATADTKAYHRTRAALLMLQGQHNDAVAQLRSLAADGDRHAQRDLAVIFDAEPPQREIRIADHPNPISLNGIVFGPDGKTLAAWGHDVEKQALVVVWDITTGAQRYAQGVSNPWASGMVFRPDGALHELPGDPPWRHRRYCLASPDGSVQVDRTRGRVRLRRAATGELIRDIIVPGRRHGAAMAFNPDSTVLAIGAGIAGVHFYQTATGRPIRTIATPTDAVAFHPDGTMLATANSLDGTIRLWGHGQTENPEEDQGSPSPLAE</sequence>
<organism evidence="2 3">
    <name type="scientific">Dactylosporangium sucinum</name>
    <dbReference type="NCBI Taxonomy" id="1424081"/>
    <lineage>
        <taxon>Bacteria</taxon>
        <taxon>Bacillati</taxon>
        <taxon>Actinomycetota</taxon>
        <taxon>Actinomycetes</taxon>
        <taxon>Micromonosporales</taxon>
        <taxon>Micromonosporaceae</taxon>
        <taxon>Dactylosporangium</taxon>
    </lineage>
</organism>
<dbReference type="EMBL" id="BMPI01000130">
    <property type="protein sequence ID" value="GGM89458.1"/>
    <property type="molecule type" value="Genomic_DNA"/>
</dbReference>
<dbReference type="InterPro" id="IPR011990">
    <property type="entry name" value="TPR-like_helical_dom_sf"/>
</dbReference>
<dbReference type="SMART" id="SM00320">
    <property type="entry name" value="WD40"/>
    <property type="match status" value="3"/>
</dbReference>
<feature type="compositionally biased region" description="Basic and acidic residues" evidence="1">
    <location>
        <begin position="28"/>
        <end position="38"/>
    </location>
</feature>
<reference evidence="2" key="2">
    <citation type="submission" date="2020-09" db="EMBL/GenBank/DDBJ databases">
        <authorList>
            <person name="Sun Q."/>
            <person name="Ohkuma M."/>
        </authorList>
    </citation>
    <scope>NUCLEOTIDE SEQUENCE</scope>
    <source>
        <strain evidence="2">JCM 19831</strain>
    </source>
</reference>
<accession>A0A917UHG2</accession>
<feature type="region of interest" description="Disordered" evidence="1">
    <location>
        <begin position="495"/>
        <end position="516"/>
    </location>
</feature>
<comment type="caution">
    <text evidence="2">The sequence shown here is derived from an EMBL/GenBank/DDBJ whole genome shotgun (WGS) entry which is preliminary data.</text>
</comment>
<dbReference type="InterPro" id="IPR015943">
    <property type="entry name" value="WD40/YVTN_repeat-like_dom_sf"/>
</dbReference>